<gene>
    <name evidence="2" type="ORF">E2R54_03905</name>
</gene>
<evidence type="ECO:0000313" key="2">
    <source>
        <dbReference type="EMBL" id="TDL45608.1"/>
    </source>
</evidence>
<evidence type="ECO:0000313" key="3">
    <source>
        <dbReference type="Proteomes" id="UP000295633"/>
    </source>
</evidence>
<accession>A0A4R5YKW3</accession>
<dbReference type="EMBL" id="SMZX01000001">
    <property type="protein sequence ID" value="TDL45608.1"/>
    <property type="molecule type" value="Genomic_DNA"/>
</dbReference>
<proteinExistence type="predicted"/>
<dbReference type="RefSeq" id="WP_133398764.1">
    <property type="nucleotide sequence ID" value="NZ_SMZX01000001.1"/>
</dbReference>
<comment type="caution">
    <text evidence="2">The sequence shown here is derived from an EMBL/GenBank/DDBJ whole genome shotgun (WGS) entry which is preliminary data.</text>
</comment>
<name>A0A4R5YKW3_9MICO</name>
<keyword evidence="1" id="KW-0732">Signal</keyword>
<dbReference type="Proteomes" id="UP000295633">
    <property type="component" value="Unassembled WGS sequence"/>
</dbReference>
<evidence type="ECO:0008006" key="4">
    <source>
        <dbReference type="Google" id="ProtNLM"/>
    </source>
</evidence>
<sequence>MSTPRKEILMRARLLIALAGCALAGLALAGCATPAPGGADPGGSAADAAPAWPVGAGWLDGGRTIALVTWGSSSCLPAVGEVSLDGGTVVVSLREPEPGFCTDDLVARPLEIASPQGIDPAEGARLRVSLGESRADVDLAAYAGGPAEEFSPEAAWVGDRTIALRTWGSSSCPPVVADTRVESPASVVVGFAVPDADRVCTMDMAPQLTVIQLDPDAVVDRDATLSFGMPGGSETVPIR</sequence>
<organism evidence="2 3">
    <name type="scientific">Microbacterium oleivorans</name>
    <dbReference type="NCBI Taxonomy" id="273677"/>
    <lineage>
        <taxon>Bacteria</taxon>
        <taxon>Bacillati</taxon>
        <taxon>Actinomycetota</taxon>
        <taxon>Actinomycetes</taxon>
        <taxon>Micrococcales</taxon>
        <taxon>Microbacteriaceae</taxon>
        <taxon>Microbacterium</taxon>
    </lineage>
</organism>
<feature type="chain" id="PRO_5038708075" description="Lipoprotein" evidence="1">
    <location>
        <begin position="30"/>
        <end position="239"/>
    </location>
</feature>
<dbReference type="AlphaFoldDB" id="A0A4R5YKW3"/>
<reference evidence="2 3" key="1">
    <citation type="submission" date="2019-03" db="EMBL/GenBank/DDBJ databases">
        <title>Genome Sequencing and Assembly of Various Microbes Isolated from Partially Reclaimed Soil and Acid Mine Drainage (AMD) Site.</title>
        <authorList>
            <person name="Steinbock B."/>
            <person name="Bechtold R."/>
            <person name="Sevigny J.L."/>
            <person name="Thomas D."/>
            <person name="Cuthill L.R."/>
            <person name="Aveiro Johannsen E.J."/>
            <person name="Thomas K."/>
            <person name="Ghosh A."/>
        </authorList>
    </citation>
    <scope>NUCLEOTIDE SEQUENCE [LARGE SCALE GENOMIC DNA]</scope>
    <source>
        <strain evidence="2 3">F-B2</strain>
    </source>
</reference>
<dbReference type="PROSITE" id="PS51257">
    <property type="entry name" value="PROKAR_LIPOPROTEIN"/>
    <property type="match status" value="1"/>
</dbReference>
<protein>
    <recommendedName>
        <fullName evidence="4">Lipoprotein</fullName>
    </recommendedName>
</protein>
<evidence type="ECO:0000256" key="1">
    <source>
        <dbReference type="SAM" id="SignalP"/>
    </source>
</evidence>
<feature type="signal peptide" evidence="1">
    <location>
        <begin position="1"/>
        <end position="29"/>
    </location>
</feature>